<dbReference type="Pfam" id="PF04115">
    <property type="entry name" value="Ureidogly_lyase"/>
    <property type="match status" value="1"/>
</dbReference>
<comment type="caution">
    <text evidence="5">The sequence shown here is derived from an EMBL/GenBank/DDBJ whole genome shotgun (WGS) entry which is preliminary data.</text>
</comment>
<dbReference type="Gene3D" id="2.60.120.480">
    <property type="entry name" value="Ureidoglycolate hydrolase"/>
    <property type="match status" value="1"/>
</dbReference>
<dbReference type="AlphaFoldDB" id="A0A2W4W4M9"/>
<organism evidence="5 6">
    <name type="scientific">Leptolyngbya foveolarum</name>
    <dbReference type="NCBI Taxonomy" id="47253"/>
    <lineage>
        <taxon>Bacteria</taxon>
        <taxon>Bacillati</taxon>
        <taxon>Cyanobacteriota</taxon>
        <taxon>Cyanophyceae</taxon>
        <taxon>Leptolyngbyales</taxon>
        <taxon>Leptolyngbyaceae</taxon>
        <taxon>Leptolyngbya group</taxon>
        <taxon>Leptolyngbya</taxon>
    </lineage>
</organism>
<keyword evidence="5" id="KW-0378">Hydrolase</keyword>
<evidence type="ECO:0000256" key="3">
    <source>
        <dbReference type="ARBA" id="ARBA00023239"/>
    </source>
</evidence>
<dbReference type="GO" id="GO:0050385">
    <property type="term" value="F:ureidoglycolate lyase activity"/>
    <property type="evidence" value="ECO:0007669"/>
    <property type="project" value="UniProtKB-EC"/>
</dbReference>
<evidence type="ECO:0000313" key="6">
    <source>
        <dbReference type="Proteomes" id="UP000249354"/>
    </source>
</evidence>
<dbReference type="GO" id="GO:0004848">
    <property type="term" value="F:ureidoglycolate hydrolase activity"/>
    <property type="evidence" value="ECO:0007669"/>
    <property type="project" value="InterPro"/>
</dbReference>
<gene>
    <name evidence="5" type="ORF">DCF25_08565</name>
</gene>
<dbReference type="Proteomes" id="UP000249354">
    <property type="component" value="Unassembled WGS sequence"/>
</dbReference>
<dbReference type="EMBL" id="QBMC01000044">
    <property type="protein sequence ID" value="PZO19411.1"/>
    <property type="molecule type" value="Genomic_DNA"/>
</dbReference>
<dbReference type="GO" id="GO:0006144">
    <property type="term" value="P:purine nucleobase metabolic process"/>
    <property type="evidence" value="ECO:0007669"/>
    <property type="project" value="UniProtKB-KW"/>
</dbReference>
<dbReference type="PANTHER" id="PTHR35721">
    <property type="entry name" value="UREIDOGLYCOLATE HYDROLASE"/>
    <property type="match status" value="1"/>
</dbReference>
<comment type="subunit">
    <text evidence="1">Homodimer.</text>
</comment>
<keyword evidence="2" id="KW-0659">Purine metabolism</keyword>
<evidence type="ECO:0000256" key="4">
    <source>
        <dbReference type="ARBA" id="ARBA00047684"/>
    </source>
</evidence>
<protein>
    <submittedName>
        <fullName evidence="5">Ureidoglycolate hydrolase</fullName>
    </submittedName>
</protein>
<dbReference type="InterPro" id="IPR011051">
    <property type="entry name" value="RmlC_Cupin_sf"/>
</dbReference>
<evidence type="ECO:0000256" key="1">
    <source>
        <dbReference type="ARBA" id="ARBA00011738"/>
    </source>
</evidence>
<dbReference type="InterPro" id="IPR024060">
    <property type="entry name" value="Ureidoglycolate_lyase_dom_sf"/>
</dbReference>
<dbReference type="GO" id="GO:0000256">
    <property type="term" value="P:allantoin catabolic process"/>
    <property type="evidence" value="ECO:0007669"/>
    <property type="project" value="InterPro"/>
</dbReference>
<sequence length="175" mass="19881">MTTALFKSPVAVRSLPAIPITEQTFRPFGQVIYPQPDSKGFDFQDAQLQLQNGIPRFYIMQIHQRGRQFHHITRHNACTQCLGSLEGQTWFLGVALASDRPQPKPENIQVFQIPGNCFVKLEIGTWHAGPYFDADTVSFYNLELSDTNIVDHTTCDLRQTYDTIFEIVSEASDMV</sequence>
<dbReference type="SUPFAM" id="SSF51182">
    <property type="entry name" value="RmlC-like cupins"/>
    <property type="match status" value="1"/>
</dbReference>
<evidence type="ECO:0000256" key="2">
    <source>
        <dbReference type="ARBA" id="ARBA00022631"/>
    </source>
</evidence>
<reference evidence="5 6" key="2">
    <citation type="submission" date="2018-06" db="EMBL/GenBank/DDBJ databases">
        <title>Metagenomic assembly of (sub)arctic Cyanobacteria and their associated microbiome from non-axenic cultures.</title>
        <authorList>
            <person name="Baurain D."/>
        </authorList>
    </citation>
    <scope>NUCLEOTIDE SEQUENCE [LARGE SCALE GENOMIC DNA]</scope>
    <source>
        <strain evidence="5">ULC129bin1</strain>
    </source>
</reference>
<comment type="catalytic activity">
    <reaction evidence="4">
        <text>(S)-ureidoglycolate = urea + glyoxylate</text>
        <dbReference type="Rhea" id="RHEA:11304"/>
        <dbReference type="ChEBI" id="CHEBI:16199"/>
        <dbReference type="ChEBI" id="CHEBI:36655"/>
        <dbReference type="ChEBI" id="CHEBI:57296"/>
        <dbReference type="EC" id="4.3.2.3"/>
    </reaction>
</comment>
<dbReference type="InterPro" id="IPR007247">
    <property type="entry name" value="Ureidogly_lyase"/>
</dbReference>
<keyword evidence="3" id="KW-0456">Lyase</keyword>
<dbReference type="PANTHER" id="PTHR35721:SF1">
    <property type="entry name" value="UREIDOGLYCOLATE HYDROLASE"/>
    <property type="match status" value="1"/>
</dbReference>
<name>A0A2W4W4M9_9CYAN</name>
<reference evidence="6" key="1">
    <citation type="submission" date="2018-04" db="EMBL/GenBank/DDBJ databases">
        <authorList>
            <person name="Cornet L."/>
        </authorList>
    </citation>
    <scope>NUCLEOTIDE SEQUENCE [LARGE SCALE GENOMIC DNA]</scope>
</reference>
<evidence type="ECO:0000313" key="5">
    <source>
        <dbReference type="EMBL" id="PZO19411.1"/>
    </source>
</evidence>
<accession>A0A2W4W4M9</accession>
<proteinExistence type="predicted"/>